<reference evidence="3" key="1">
    <citation type="submission" date="2015-05" db="EMBL/GenBank/DDBJ databases">
        <authorList>
            <person name="Fogelqvist Johan"/>
        </authorList>
    </citation>
    <scope>NUCLEOTIDE SEQUENCE [LARGE SCALE GENOMIC DNA]</scope>
</reference>
<dbReference type="Proteomes" id="UP000045706">
    <property type="component" value="Unassembled WGS sequence"/>
</dbReference>
<dbReference type="EMBL" id="CVQI01032603">
    <property type="protein sequence ID" value="CRK41731.1"/>
    <property type="molecule type" value="Genomic_DNA"/>
</dbReference>
<dbReference type="AlphaFoldDB" id="A0A0G4N557"/>
<gene>
    <name evidence="2" type="ORF">BN1723_018888</name>
</gene>
<sequence>MPRFSVGFGRRKSTAAEDVFQNVEVASNEPSSFRVPSERSNIGLPGRYRPVSHAPQVPAHGQSQGSVYDFQSNPARTSTMSGAISGWDQTTMKALQGKTPSPPLPKTSTLRKVEDDDDDDEGWEAMKAKREKKRSMWRSKKSIGSELGAFIS</sequence>
<feature type="non-terminal residue" evidence="2">
    <location>
        <position position="152"/>
    </location>
</feature>
<name>A0A0G4N557_VERLO</name>
<evidence type="ECO:0000313" key="2">
    <source>
        <dbReference type="EMBL" id="CRK41731.1"/>
    </source>
</evidence>
<dbReference type="PANTHER" id="PTHR42068">
    <property type="entry name" value="YALI0B18964P"/>
    <property type="match status" value="1"/>
</dbReference>
<dbReference type="PANTHER" id="PTHR42068:SF1">
    <property type="entry name" value="YALI0B18964P"/>
    <property type="match status" value="1"/>
</dbReference>
<evidence type="ECO:0000256" key="1">
    <source>
        <dbReference type="SAM" id="MobiDB-lite"/>
    </source>
</evidence>
<feature type="compositionally biased region" description="Basic residues" evidence="1">
    <location>
        <begin position="129"/>
        <end position="141"/>
    </location>
</feature>
<proteinExistence type="predicted"/>
<feature type="compositionally biased region" description="Polar residues" evidence="1">
    <location>
        <begin position="61"/>
        <end position="93"/>
    </location>
</feature>
<protein>
    <submittedName>
        <fullName evidence="2">Uncharacterized protein</fullName>
    </submittedName>
</protein>
<organism evidence="2 3">
    <name type="scientific">Verticillium longisporum</name>
    <name type="common">Verticillium dahliae var. longisporum</name>
    <dbReference type="NCBI Taxonomy" id="100787"/>
    <lineage>
        <taxon>Eukaryota</taxon>
        <taxon>Fungi</taxon>
        <taxon>Dikarya</taxon>
        <taxon>Ascomycota</taxon>
        <taxon>Pezizomycotina</taxon>
        <taxon>Sordariomycetes</taxon>
        <taxon>Hypocreomycetidae</taxon>
        <taxon>Glomerellales</taxon>
        <taxon>Plectosphaerellaceae</taxon>
        <taxon>Verticillium</taxon>
    </lineage>
</organism>
<accession>A0A0G4N557</accession>
<evidence type="ECO:0000313" key="3">
    <source>
        <dbReference type="Proteomes" id="UP000045706"/>
    </source>
</evidence>
<feature type="region of interest" description="Disordered" evidence="1">
    <location>
        <begin position="26"/>
        <end position="152"/>
    </location>
</feature>